<dbReference type="InterPro" id="IPR002401">
    <property type="entry name" value="Cyt_P450_E_grp-I"/>
</dbReference>
<comment type="similarity">
    <text evidence="1 8">Belongs to the cytochrome P450 family.</text>
</comment>
<keyword evidence="6 8" id="KW-0503">Monooxygenase</keyword>
<evidence type="ECO:0000256" key="7">
    <source>
        <dbReference type="PIRSR" id="PIRSR602401-1"/>
    </source>
</evidence>
<dbReference type="PRINTS" id="PR00463">
    <property type="entry name" value="EP450I"/>
</dbReference>
<dbReference type="InterPro" id="IPR036396">
    <property type="entry name" value="Cyt_P450_sf"/>
</dbReference>
<dbReference type="Pfam" id="PF00067">
    <property type="entry name" value="p450"/>
    <property type="match status" value="1"/>
</dbReference>
<dbReference type="GO" id="GO:0042448">
    <property type="term" value="P:progesterone metabolic process"/>
    <property type="evidence" value="ECO:0007669"/>
    <property type="project" value="TreeGrafter"/>
</dbReference>
<comment type="cofactor">
    <cofactor evidence="7">
        <name>heme</name>
        <dbReference type="ChEBI" id="CHEBI:30413"/>
    </cofactor>
</comment>
<keyword evidence="4 8" id="KW-0560">Oxidoreductase</keyword>
<dbReference type="GO" id="GO:0020037">
    <property type="term" value="F:heme binding"/>
    <property type="evidence" value="ECO:0007669"/>
    <property type="project" value="InterPro"/>
</dbReference>
<dbReference type="AlphaFoldDB" id="A0AAJ6QXL6"/>
<sequence>MGFFSKLRRSEQDGLKTLPGPGGIPVLGASPQLGKYANVWDGFSALNHKYGDLVGVQIGSRYCLVVRSAEYIREILVTKANQFSNRPDFARFHAIFRWNRDLSVALCDWSSKQKTRRDILYPPLHPKGGSCMQMKLCSAVEQQFGLLLDKLKDSNGVPGSPRDSLLRATGNIFYEAICSTTFDWSDPEFGKVADLYNEVFFELFQGYAIDFMPWLKPLYASRLQGLFQLAATVARFTAVMIEEHKRTYESYEDSPRDLLDILLLHLRNNKKDTSKDAIDHIDVDVIIDDLVGGFPVVTNMMMWGLTMIANEPDVQEKLFEEYQSVVGNGVPDMANRTELIYSEAVMYEVLRIVCSPIIPHVANEDTEIQGYRVPKDTMVMFNTCDLNFNPNHWDEPENFKPERFIQDGKILKPDFFLPFGTGKRSCMGDGFVRHIVYPGFSAIFGNFRVSLAPGTDPVDFLQARGKVLMDKEPQLVFESRN</sequence>
<dbReference type="InterPro" id="IPR001128">
    <property type="entry name" value="Cyt_P450"/>
</dbReference>
<keyword evidence="5 7" id="KW-0408">Iron</keyword>
<dbReference type="PANTHER" id="PTHR24289">
    <property type="entry name" value="STEROID 17-ALPHA-HYDROXYLASE/17,20 LYASE"/>
    <property type="match status" value="1"/>
</dbReference>
<evidence type="ECO:0000256" key="3">
    <source>
        <dbReference type="ARBA" id="ARBA00022723"/>
    </source>
</evidence>
<dbReference type="Proteomes" id="UP000694867">
    <property type="component" value="Unplaced"/>
</dbReference>
<accession>A0AAJ6QXL6</accession>
<evidence type="ECO:0000256" key="2">
    <source>
        <dbReference type="ARBA" id="ARBA00022617"/>
    </source>
</evidence>
<dbReference type="PROSITE" id="PS00086">
    <property type="entry name" value="CYTOCHROME_P450"/>
    <property type="match status" value="1"/>
</dbReference>
<evidence type="ECO:0000313" key="9">
    <source>
        <dbReference type="Proteomes" id="UP000694867"/>
    </source>
</evidence>
<dbReference type="KEGG" id="goe:100906667"/>
<proteinExistence type="inferred from homology"/>
<evidence type="ECO:0000256" key="6">
    <source>
        <dbReference type="ARBA" id="ARBA00023033"/>
    </source>
</evidence>
<reference evidence="10" key="1">
    <citation type="submission" date="2025-08" db="UniProtKB">
        <authorList>
            <consortium name="RefSeq"/>
        </authorList>
    </citation>
    <scope>IDENTIFICATION</scope>
</reference>
<keyword evidence="9" id="KW-1185">Reference proteome</keyword>
<evidence type="ECO:0000256" key="1">
    <source>
        <dbReference type="ARBA" id="ARBA00010617"/>
    </source>
</evidence>
<dbReference type="PRINTS" id="PR00385">
    <property type="entry name" value="P450"/>
</dbReference>
<evidence type="ECO:0000256" key="5">
    <source>
        <dbReference type="ARBA" id="ARBA00023004"/>
    </source>
</evidence>
<evidence type="ECO:0000256" key="8">
    <source>
        <dbReference type="RuleBase" id="RU000461"/>
    </source>
</evidence>
<feature type="binding site" description="axial binding residue" evidence="7">
    <location>
        <position position="426"/>
    </location>
    <ligand>
        <name>heme</name>
        <dbReference type="ChEBI" id="CHEBI:30413"/>
    </ligand>
    <ligandPart>
        <name>Fe</name>
        <dbReference type="ChEBI" id="CHEBI:18248"/>
    </ligandPart>
</feature>
<dbReference type="GO" id="GO:0042446">
    <property type="term" value="P:hormone biosynthetic process"/>
    <property type="evidence" value="ECO:0007669"/>
    <property type="project" value="TreeGrafter"/>
</dbReference>
<dbReference type="GO" id="GO:0005506">
    <property type="term" value="F:iron ion binding"/>
    <property type="evidence" value="ECO:0007669"/>
    <property type="project" value="InterPro"/>
</dbReference>
<gene>
    <name evidence="10" type="primary">LOC100906667</name>
</gene>
<evidence type="ECO:0000256" key="4">
    <source>
        <dbReference type="ARBA" id="ARBA00023002"/>
    </source>
</evidence>
<evidence type="ECO:0000313" key="10">
    <source>
        <dbReference type="RefSeq" id="XP_003747195.1"/>
    </source>
</evidence>
<dbReference type="GO" id="GO:0004508">
    <property type="term" value="F:steroid 17-alpha-monooxygenase activity"/>
    <property type="evidence" value="ECO:0007669"/>
    <property type="project" value="TreeGrafter"/>
</dbReference>
<dbReference type="SUPFAM" id="SSF48264">
    <property type="entry name" value="Cytochrome P450"/>
    <property type="match status" value="1"/>
</dbReference>
<dbReference type="GeneID" id="100906667"/>
<keyword evidence="2 7" id="KW-0349">Heme</keyword>
<name>A0AAJ6QXL6_9ACAR</name>
<dbReference type="InterPro" id="IPR017972">
    <property type="entry name" value="Cyt_P450_CS"/>
</dbReference>
<keyword evidence="3 7" id="KW-0479">Metal-binding</keyword>
<dbReference type="Gene3D" id="1.10.630.10">
    <property type="entry name" value="Cytochrome P450"/>
    <property type="match status" value="1"/>
</dbReference>
<protein>
    <submittedName>
        <fullName evidence="10">Cytochrome P450 307a1</fullName>
    </submittedName>
</protein>
<dbReference type="PANTHER" id="PTHR24289:SF1">
    <property type="entry name" value="STEROID 17-ALPHA-HYDROXYLASE_17,20 LYASE"/>
    <property type="match status" value="1"/>
</dbReference>
<dbReference type="RefSeq" id="XP_003747195.1">
    <property type="nucleotide sequence ID" value="XM_003747147.2"/>
</dbReference>
<organism evidence="9 10">
    <name type="scientific">Galendromus occidentalis</name>
    <name type="common">western predatory mite</name>
    <dbReference type="NCBI Taxonomy" id="34638"/>
    <lineage>
        <taxon>Eukaryota</taxon>
        <taxon>Metazoa</taxon>
        <taxon>Ecdysozoa</taxon>
        <taxon>Arthropoda</taxon>
        <taxon>Chelicerata</taxon>
        <taxon>Arachnida</taxon>
        <taxon>Acari</taxon>
        <taxon>Parasitiformes</taxon>
        <taxon>Mesostigmata</taxon>
        <taxon>Gamasina</taxon>
        <taxon>Phytoseioidea</taxon>
        <taxon>Phytoseiidae</taxon>
        <taxon>Typhlodrominae</taxon>
        <taxon>Galendromus</taxon>
    </lineage>
</organism>